<dbReference type="InterPro" id="IPR020904">
    <property type="entry name" value="Sc_DH/Rdtase_CS"/>
</dbReference>
<reference evidence="4 5" key="1">
    <citation type="submission" date="2019-07" db="EMBL/GenBank/DDBJ databases">
        <title>Finished genome of Venturia effusa.</title>
        <authorList>
            <person name="Young C.A."/>
            <person name="Cox M.P."/>
            <person name="Ganley A.R.D."/>
            <person name="David W.J."/>
        </authorList>
    </citation>
    <scope>NUCLEOTIDE SEQUENCE [LARGE SCALE GENOMIC DNA]</scope>
    <source>
        <strain evidence="5">albino</strain>
    </source>
</reference>
<keyword evidence="2" id="KW-0521">NADP</keyword>
<dbReference type="PANTHER" id="PTHR43639">
    <property type="entry name" value="OXIDOREDUCTASE, SHORT-CHAIN DEHYDROGENASE/REDUCTASE FAMILY (AFU_ORTHOLOGUE AFUA_5G02870)"/>
    <property type="match status" value="1"/>
</dbReference>
<dbReference type="PROSITE" id="PS00061">
    <property type="entry name" value="ADH_SHORT"/>
    <property type="match status" value="1"/>
</dbReference>
<dbReference type="Proteomes" id="UP000316270">
    <property type="component" value="Chromosome 14"/>
</dbReference>
<organism evidence="4 5">
    <name type="scientific">Venturia effusa</name>
    <dbReference type="NCBI Taxonomy" id="50376"/>
    <lineage>
        <taxon>Eukaryota</taxon>
        <taxon>Fungi</taxon>
        <taxon>Dikarya</taxon>
        <taxon>Ascomycota</taxon>
        <taxon>Pezizomycotina</taxon>
        <taxon>Dothideomycetes</taxon>
        <taxon>Pleosporomycetidae</taxon>
        <taxon>Venturiales</taxon>
        <taxon>Venturiaceae</taxon>
        <taxon>Venturia</taxon>
    </lineage>
</organism>
<dbReference type="PRINTS" id="PR00081">
    <property type="entry name" value="GDHRDH"/>
</dbReference>
<keyword evidence="3" id="KW-0560">Oxidoreductase</keyword>
<evidence type="ECO:0000313" key="5">
    <source>
        <dbReference type="Proteomes" id="UP000316270"/>
    </source>
</evidence>
<gene>
    <name evidence="4" type="ORF">FKW77_008623</name>
</gene>
<dbReference type="EMBL" id="CP042198">
    <property type="protein sequence ID" value="QDS76223.1"/>
    <property type="molecule type" value="Genomic_DNA"/>
</dbReference>
<dbReference type="InterPro" id="IPR036291">
    <property type="entry name" value="NAD(P)-bd_dom_sf"/>
</dbReference>
<evidence type="ECO:0000313" key="4">
    <source>
        <dbReference type="EMBL" id="QDS76223.1"/>
    </source>
</evidence>
<dbReference type="PRINTS" id="PR00080">
    <property type="entry name" value="SDRFAMILY"/>
</dbReference>
<comment type="similarity">
    <text evidence="1">Belongs to the short-chain dehydrogenases/reductases (SDR) family.</text>
</comment>
<dbReference type="AlphaFoldDB" id="A0A517LKQ2"/>
<dbReference type="Pfam" id="PF13561">
    <property type="entry name" value="adh_short_C2"/>
    <property type="match status" value="1"/>
</dbReference>
<dbReference type="FunFam" id="3.40.50.720:FF:000084">
    <property type="entry name" value="Short-chain dehydrogenase reductase"/>
    <property type="match status" value="1"/>
</dbReference>
<evidence type="ECO:0000256" key="3">
    <source>
        <dbReference type="ARBA" id="ARBA00023002"/>
    </source>
</evidence>
<accession>A0A517LKQ2</accession>
<dbReference type="STRING" id="50376.A0A517LKQ2"/>
<evidence type="ECO:0000256" key="2">
    <source>
        <dbReference type="ARBA" id="ARBA00022857"/>
    </source>
</evidence>
<dbReference type="Gene3D" id="3.40.50.720">
    <property type="entry name" value="NAD(P)-binding Rossmann-like Domain"/>
    <property type="match status" value="1"/>
</dbReference>
<keyword evidence="5" id="KW-1185">Reference proteome</keyword>
<dbReference type="GO" id="GO:0016491">
    <property type="term" value="F:oxidoreductase activity"/>
    <property type="evidence" value="ECO:0007669"/>
    <property type="project" value="UniProtKB-KW"/>
</dbReference>
<dbReference type="InterPro" id="IPR002347">
    <property type="entry name" value="SDR_fam"/>
</dbReference>
<name>A0A517LKQ2_9PEZI</name>
<evidence type="ECO:0000256" key="1">
    <source>
        <dbReference type="ARBA" id="ARBA00006484"/>
    </source>
</evidence>
<dbReference type="OrthoDB" id="47007at2759"/>
<proteinExistence type="inferred from homology"/>
<sequence length="270" mass="28558">MASVVTVPSASLHGKVALVTGAGRGIGRGCAIELGKRGCSVIVNYVSSKGPAEEVCKIIEDFGTGAKAVSIQADVSKVSEIRRLFAEAKSAFGKIDIVMSNSGTESWDKTEEITEEKYDHVFNLNTRAQFFVGQEAYKTIENNGRIILMSSIAAGLLGVKDHALYNASKMAVIGFIKAFATDFGKRGITVNGVAPGGIKSDMFTQNAWHYIPGGTPDFPAAEIEKMMAENCPLGRCALPEDVARVVAFLASEDAGWVNGQVLTISGGSSQ</sequence>
<dbReference type="PANTHER" id="PTHR43639:SF1">
    <property type="entry name" value="SHORT-CHAIN DEHYDROGENASE_REDUCTASE FAMILY PROTEIN"/>
    <property type="match status" value="1"/>
</dbReference>
<protein>
    <recommendedName>
        <fullName evidence="6">Trihydroxynaphthalene reductase</fullName>
    </recommendedName>
</protein>
<dbReference type="SUPFAM" id="SSF51735">
    <property type="entry name" value="NAD(P)-binding Rossmann-fold domains"/>
    <property type="match status" value="1"/>
</dbReference>
<evidence type="ECO:0008006" key="6">
    <source>
        <dbReference type="Google" id="ProtNLM"/>
    </source>
</evidence>